<dbReference type="Proteomes" id="UP000830837">
    <property type="component" value="Chromosome"/>
</dbReference>
<organism evidence="1 2">
    <name type="scientific">Bacillus rugosus</name>
    <dbReference type="NCBI Taxonomy" id="2715209"/>
    <lineage>
        <taxon>Bacteria</taxon>
        <taxon>Bacillati</taxon>
        <taxon>Bacillota</taxon>
        <taxon>Bacilli</taxon>
        <taxon>Bacillales</taxon>
        <taxon>Bacillaceae</taxon>
        <taxon>Bacillus</taxon>
    </lineage>
</organism>
<sequence length="101" mass="11346">MLTDPAEEPFLLNFLLLEAGTALVLCLVFFLYHKLDRSQYAVIKLGVWGSAVGLLIDTASLWNHPIIFPALSKGQVIAFAIWMVCAYSMYLLLPLMFSHKN</sequence>
<evidence type="ECO:0000313" key="2">
    <source>
        <dbReference type="Proteomes" id="UP000830837"/>
    </source>
</evidence>
<protein>
    <submittedName>
        <fullName evidence="1">DUF5367 family protein</fullName>
    </submittedName>
</protein>
<accession>A0ACD4A4E8</accession>
<gene>
    <name evidence="1" type="ORF">M0696_09875</name>
</gene>
<evidence type="ECO:0000313" key="1">
    <source>
        <dbReference type="EMBL" id="UPV81107.1"/>
    </source>
</evidence>
<keyword evidence="2" id="KW-1185">Reference proteome</keyword>
<reference evidence="1" key="1">
    <citation type="submission" date="2022-04" db="EMBL/GenBank/DDBJ databases">
        <title>Complete genome of Bacillus.</title>
        <authorList>
            <person name="Kong X."/>
            <person name="Hou M."/>
        </authorList>
    </citation>
    <scope>NUCLEOTIDE SEQUENCE</scope>
    <source>
        <strain evidence="1">A78.1</strain>
    </source>
</reference>
<dbReference type="EMBL" id="CP096590">
    <property type="protein sequence ID" value="UPV81107.1"/>
    <property type="molecule type" value="Genomic_DNA"/>
</dbReference>
<proteinExistence type="predicted"/>
<name>A0ACD4A4E8_9BACI</name>